<gene>
    <name evidence="3" type="ORF">EDD38_5438</name>
    <name evidence="2" type="ORF">EDD39_5186</name>
</gene>
<evidence type="ECO:0008006" key="6">
    <source>
        <dbReference type="Google" id="ProtNLM"/>
    </source>
</evidence>
<evidence type="ECO:0000313" key="2">
    <source>
        <dbReference type="EMBL" id="ROR46892.1"/>
    </source>
</evidence>
<sequence>MRRSDIDYVEVAMVPLLLVLLLALLLFGAGFALKALWWVAIVVLVVWLVGFVARSTNATGGRGRWYRW</sequence>
<feature type="transmembrane region" description="Helical" evidence="1">
    <location>
        <begin position="12"/>
        <end position="29"/>
    </location>
</feature>
<dbReference type="Proteomes" id="UP000266906">
    <property type="component" value="Unassembled WGS sequence"/>
</dbReference>
<keyword evidence="1" id="KW-1133">Transmembrane helix</keyword>
<evidence type="ECO:0000313" key="4">
    <source>
        <dbReference type="Proteomes" id="UP000266906"/>
    </source>
</evidence>
<dbReference type="EMBL" id="RJVJ01000001">
    <property type="protein sequence ID" value="ROR46892.1"/>
    <property type="molecule type" value="Genomic_DNA"/>
</dbReference>
<dbReference type="AlphaFoldDB" id="A0A3N4RVT1"/>
<evidence type="ECO:0000256" key="1">
    <source>
        <dbReference type="SAM" id="Phobius"/>
    </source>
</evidence>
<keyword evidence="1" id="KW-0472">Membrane</keyword>
<reference evidence="4 5" key="1">
    <citation type="submission" date="2018-11" db="EMBL/GenBank/DDBJ databases">
        <title>Sequencing the genomes of 1000 actinobacteria strains.</title>
        <authorList>
            <person name="Klenk H.-P."/>
        </authorList>
    </citation>
    <scope>NUCLEOTIDE SEQUENCE [LARGE SCALE GENOMIC DNA]</scope>
    <source>
        <strain evidence="2 5">DSM 44780</strain>
        <strain evidence="3 4">DSM 44781</strain>
    </source>
</reference>
<evidence type="ECO:0000313" key="3">
    <source>
        <dbReference type="EMBL" id="RPE37056.1"/>
    </source>
</evidence>
<dbReference type="EMBL" id="RKQG01000001">
    <property type="protein sequence ID" value="RPE37056.1"/>
    <property type="molecule type" value="Genomic_DNA"/>
</dbReference>
<dbReference type="Proteomes" id="UP000267408">
    <property type="component" value="Unassembled WGS sequence"/>
</dbReference>
<evidence type="ECO:0000313" key="5">
    <source>
        <dbReference type="Proteomes" id="UP000267408"/>
    </source>
</evidence>
<organism evidence="3 4">
    <name type="scientific">Kitasatospora cineracea</name>
    <dbReference type="NCBI Taxonomy" id="88074"/>
    <lineage>
        <taxon>Bacteria</taxon>
        <taxon>Bacillati</taxon>
        <taxon>Actinomycetota</taxon>
        <taxon>Actinomycetes</taxon>
        <taxon>Kitasatosporales</taxon>
        <taxon>Streptomycetaceae</taxon>
        <taxon>Kitasatospora</taxon>
    </lineage>
</organism>
<keyword evidence="4" id="KW-1185">Reference proteome</keyword>
<feature type="transmembrane region" description="Helical" evidence="1">
    <location>
        <begin position="35"/>
        <end position="53"/>
    </location>
</feature>
<accession>A0A8G1USA1</accession>
<comment type="caution">
    <text evidence="3">The sequence shown here is derived from an EMBL/GenBank/DDBJ whole genome shotgun (WGS) entry which is preliminary data.</text>
</comment>
<proteinExistence type="predicted"/>
<keyword evidence="1" id="KW-0812">Transmembrane</keyword>
<accession>A0A3N4RVT1</accession>
<name>A0A3N4RVT1_9ACTN</name>
<protein>
    <recommendedName>
        <fullName evidence="6">Hydrophobic protein</fullName>
    </recommendedName>
</protein>